<evidence type="ECO:0000313" key="2">
    <source>
        <dbReference type="EMBL" id="EGC49441.1"/>
    </source>
</evidence>
<dbReference type="VEuPathDB" id="FungiDB:I7I53_12000"/>
<reference evidence="3" key="1">
    <citation type="submission" date="2008-07" db="EMBL/GenBank/DDBJ databases">
        <title>Annotation of Ajellomyces capsulatus strain H88.</title>
        <authorList>
            <person name="Champion M."/>
            <person name="Cuomo C."/>
            <person name="Ma L.-J."/>
            <person name="Henn M.R."/>
            <person name="Sil A."/>
            <person name="Goldman B."/>
            <person name="Young S.K."/>
            <person name="Kodira C.D."/>
            <person name="Zeng Q."/>
            <person name="Koehrsen M."/>
            <person name="Alvarado L."/>
            <person name="Berlin A."/>
            <person name="Borenstein D."/>
            <person name="Chen Z."/>
            <person name="Engels R."/>
            <person name="Freedman E."/>
            <person name="Gellesch M."/>
            <person name="Goldberg J."/>
            <person name="Griggs A."/>
            <person name="Gujja S."/>
            <person name="Heiman D."/>
            <person name="Hepburn T."/>
            <person name="Howarth C."/>
            <person name="Jen D."/>
            <person name="Larson L."/>
            <person name="Lewis B."/>
            <person name="Mehta T."/>
            <person name="Park D."/>
            <person name="Pearson M."/>
            <person name="Roberts A."/>
            <person name="Saif S."/>
            <person name="Shea T."/>
            <person name="Shenoy N."/>
            <person name="Sisk P."/>
            <person name="Stolte C."/>
            <person name="Sykes S."/>
            <person name="Walk T."/>
            <person name="White J."/>
            <person name="Yandava C."/>
            <person name="Klein B."/>
            <person name="McEwen J.G."/>
            <person name="Puccia R."/>
            <person name="Goldman G.H."/>
            <person name="Felipe M.S."/>
            <person name="Nino-Vega G."/>
            <person name="San-Blas G."/>
            <person name="Taylor J."/>
            <person name="Mendoza L."/>
            <person name="Galagan J."/>
            <person name="Nusbaum C."/>
            <person name="Birren B."/>
        </authorList>
    </citation>
    <scope>NUCLEOTIDE SEQUENCE [LARGE SCALE GENOMIC DNA]</scope>
    <source>
        <strain evidence="3">H88</strain>
    </source>
</reference>
<dbReference type="VEuPathDB" id="FungiDB:I7I53_11999"/>
<dbReference type="AlphaFoldDB" id="F0UU64"/>
<accession>F0UU64</accession>
<protein>
    <submittedName>
        <fullName evidence="2">Flavin-nucleotide-binding protein</fullName>
    </submittedName>
</protein>
<dbReference type="OrthoDB" id="444432at2759"/>
<evidence type="ECO:0000256" key="1">
    <source>
        <dbReference type="SAM" id="MobiDB-lite"/>
    </source>
</evidence>
<dbReference type="HOGENOM" id="CLU_676085_0_0_1"/>
<gene>
    <name evidence="2" type="ORF">HCEG_08656</name>
</gene>
<dbReference type="Pfam" id="PF12900">
    <property type="entry name" value="Pyridox_ox_2"/>
    <property type="match status" value="1"/>
</dbReference>
<feature type="compositionally biased region" description="Basic and acidic residues" evidence="1">
    <location>
        <begin position="1"/>
        <end position="21"/>
    </location>
</feature>
<evidence type="ECO:0000313" key="3">
    <source>
        <dbReference type="Proteomes" id="UP000008142"/>
    </source>
</evidence>
<dbReference type="PANTHER" id="PTHR34071:SF2">
    <property type="entry name" value="FLAVIN-NUCLEOTIDE-BINDING PROTEIN"/>
    <property type="match status" value="1"/>
</dbReference>
<name>F0UU64_AJEC8</name>
<sequence>MHQENNRRRTEDARLIGEESKFPALNQTPARKEAEARKMARIQAARMNTSWSVMQKQLEKDSAEQEYNQLLQVQALERAENRSPAYSKLRPCSCPIEVGLAMTTSSGRANLRLQAIAFCCSAPAERTTVCNTACLGTSIYPKYPRSTLNRYKHRGTYELGKIHSIVNECAVLHVSFPAGPDDPFPAILPMIGQMGSFEYPSADINEPLDCYLHGYVSSRIMNLARVINGEGEGEAQSQGLPVSISAAHVDGFILSLTPNSHSYNYRSAILHGYATVVTDEAEKHWAMKLVTNGVVEDRYDHTRVPPNKVEMTSTTILRVRIVDGSGKIRDGSVSDERYDRENKELTSKVWTGVVPVWQVMGEPIPAPGNEVKEVPEHIRGFIDRVNERNKAYAHGAAVVGLPKEEQH</sequence>
<dbReference type="InterPro" id="IPR024747">
    <property type="entry name" value="Pyridox_Oxase-rel"/>
</dbReference>
<dbReference type="PANTHER" id="PTHR34071">
    <property type="entry name" value="5-NITROIMIDAZOLE ANTIBIOTICS RESISTANCE PROTEIN, NIMA-FAMILY-RELATED PROTEIN-RELATED"/>
    <property type="match status" value="1"/>
</dbReference>
<dbReference type="EMBL" id="DS990643">
    <property type="protein sequence ID" value="EGC49441.1"/>
    <property type="molecule type" value="Genomic_DNA"/>
</dbReference>
<dbReference type="STRING" id="544711.F0UU64"/>
<proteinExistence type="predicted"/>
<dbReference type="SUPFAM" id="SSF50475">
    <property type="entry name" value="FMN-binding split barrel"/>
    <property type="match status" value="1"/>
</dbReference>
<feature type="region of interest" description="Disordered" evidence="1">
    <location>
        <begin position="1"/>
        <end position="31"/>
    </location>
</feature>
<dbReference type="InterPro" id="IPR012349">
    <property type="entry name" value="Split_barrel_FMN-bd"/>
</dbReference>
<dbReference type="OMA" id="CHLGFVR"/>
<dbReference type="Gene3D" id="2.30.110.10">
    <property type="entry name" value="Electron Transport, Fmn-binding Protein, Chain A"/>
    <property type="match status" value="1"/>
</dbReference>
<organism evidence="3">
    <name type="scientific">Ajellomyces capsulatus (strain H88)</name>
    <name type="common">Darling's disease fungus</name>
    <name type="synonym">Histoplasma capsulatum</name>
    <dbReference type="NCBI Taxonomy" id="544711"/>
    <lineage>
        <taxon>Eukaryota</taxon>
        <taxon>Fungi</taxon>
        <taxon>Dikarya</taxon>
        <taxon>Ascomycota</taxon>
        <taxon>Pezizomycotina</taxon>
        <taxon>Eurotiomycetes</taxon>
        <taxon>Eurotiomycetidae</taxon>
        <taxon>Onygenales</taxon>
        <taxon>Ajellomycetaceae</taxon>
        <taxon>Histoplasma</taxon>
    </lineage>
</organism>
<dbReference type="Proteomes" id="UP000008142">
    <property type="component" value="Unassembled WGS sequence"/>
</dbReference>